<accession>L0PA61</accession>
<proteinExistence type="predicted"/>
<evidence type="ECO:0000313" key="1">
    <source>
        <dbReference type="EMBL" id="CCJ28964.1"/>
    </source>
</evidence>
<dbReference type="Proteomes" id="UP000010422">
    <property type="component" value="Unassembled WGS sequence"/>
</dbReference>
<dbReference type="EMBL" id="CAKM01000229">
    <property type="protein sequence ID" value="CCJ30016.1"/>
    <property type="molecule type" value="Genomic_DNA"/>
</dbReference>
<dbReference type="EMBL" id="CAKM01000141">
    <property type="protein sequence ID" value="CCJ28964.1"/>
    <property type="molecule type" value="Genomic_DNA"/>
</dbReference>
<sequence>MENLDVSIQNEQELDSWEEKELYMTEMLHSLTLKVKVKKTEAKLYRKRELVRQFEEEGLDFNVRCEDLTQSEWQLSLVKLMKLRQKNGFLLTDMSRDQLVSGSNRHMEGRIIRFKAPKIKIPEYFLLA</sequence>
<dbReference type="VEuPathDB" id="FungiDB:PNEJI1_003553"/>
<comment type="caution">
    <text evidence="1">The sequence shown here is derived from an EMBL/GenBank/DDBJ whole genome shotgun (WGS) entry which is preliminary data.</text>
</comment>
<organism evidence="3">
    <name type="scientific">Pneumocystis jirovecii</name>
    <name type="common">Human pneumocystis pneumonia agent</name>
    <dbReference type="NCBI Taxonomy" id="42068"/>
    <lineage>
        <taxon>Eukaryota</taxon>
        <taxon>Fungi</taxon>
        <taxon>Dikarya</taxon>
        <taxon>Ascomycota</taxon>
        <taxon>Taphrinomycotina</taxon>
        <taxon>Pneumocystomycetes</taxon>
        <taxon>Pneumocystaceae</taxon>
        <taxon>Pneumocystis</taxon>
    </lineage>
</organism>
<name>L0PA61_PNEJI</name>
<protein>
    <submittedName>
        <fullName evidence="1">Uncharacterized protein</fullName>
    </submittedName>
</protein>
<reference evidence="1 3" key="1">
    <citation type="journal article" date="2012" name="MBio">
        <title>De novo assembly of the Pneumocystis jirovecii genome from a single bronchoalveolar lavage fluid specimen from a patient.</title>
        <authorList>
            <person name="Cisse O.H."/>
            <person name="Pagni M."/>
            <person name="Hauser P.M."/>
        </authorList>
    </citation>
    <scope>NUCLEOTIDE SEQUENCE [LARGE SCALE GENOMIC DNA]</scope>
    <source>
        <strain evidence="1 3">SE8</strain>
    </source>
</reference>
<evidence type="ECO:0000313" key="2">
    <source>
        <dbReference type="EMBL" id="CCJ30016.1"/>
    </source>
</evidence>
<evidence type="ECO:0000313" key="3">
    <source>
        <dbReference type="Proteomes" id="UP000010422"/>
    </source>
</evidence>
<dbReference type="AlphaFoldDB" id="L0PA61"/>
<gene>
    <name evidence="2" type="ORF">PNEJI1_001514</name>
    <name evidence="1" type="ORF">PNEJI1_003553</name>
</gene>
<dbReference type="VEuPathDB" id="FungiDB:PNEJI1_001514"/>